<feature type="compositionally biased region" description="Basic and acidic residues" evidence="1">
    <location>
        <begin position="54"/>
        <end position="64"/>
    </location>
</feature>
<feature type="region of interest" description="Disordered" evidence="1">
    <location>
        <begin position="38"/>
        <end position="118"/>
    </location>
</feature>
<evidence type="ECO:0000313" key="3">
    <source>
        <dbReference type="Proteomes" id="UP001255856"/>
    </source>
</evidence>
<organism evidence="2 3">
    <name type="scientific">Prototheca wickerhamii</name>
    <dbReference type="NCBI Taxonomy" id="3111"/>
    <lineage>
        <taxon>Eukaryota</taxon>
        <taxon>Viridiplantae</taxon>
        <taxon>Chlorophyta</taxon>
        <taxon>core chlorophytes</taxon>
        <taxon>Trebouxiophyceae</taxon>
        <taxon>Chlorellales</taxon>
        <taxon>Chlorellaceae</taxon>
        <taxon>Prototheca</taxon>
    </lineage>
</organism>
<accession>A0AAD9IGI8</accession>
<dbReference type="EMBL" id="JASFZW010000005">
    <property type="protein sequence ID" value="KAK2078049.1"/>
    <property type="molecule type" value="Genomic_DNA"/>
</dbReference>
<gene>
    <name evidence="2" type="ORF">QBZ16_003917</name>
</gene>
<reference evidence="2" key="1">
    <citation type="submission" date="2021-01" db="EMBL/GenBank/DDBJ databases">
        <authorList>
            <person name="Eckstrom K.M.E."/>
        </authorList>
    </citation>
    <scope>NUCLEOTIDE SEQUENCE</scope>
    <source>
        <strain evidence="2">UVCC 0001</strain>
    </source>
</reference>
<evidence type="ECO:0000313" key="2">
    <source>
        <dbReference type="EMBL" id="KAK2078049.1"/>
    </source>
</evidence>
<keyword evidence="3" id="KW-1185">Reference proteome</keyword>
<evidence type="ECO:0000256" key="1">
    <source>
        <dbReference type="SAM" id="MobiDB-lite"/>
    </source>
</evidence>
<comment type="caution">
    <text evidence="2">The sequence shown here is derived from an EMBL/GenBank/DDBJ whole genome shotgun (WGS) entry which is preliminary data.</text>
</comment>
<feature type="compositionally biased region" description="Basic residues" evidence="1">
    <location>
        <begin position="70"/>
        <end position="83"/>
    </location>
</feature>
<proteinExistence type="predicted"/>
<dbReference type="AlphaFoldDB" id="A0AAD9IGI8"/>
<name>A0AAD9IGI8_PROWI</name>
<sequence>MWQQKFGFGALGPIDTEILEERLVMPEGATLLCRPCAAGSRPGRRSLRAAAADKGARPVRKETRVPPTTVKKKVSARFTKRLGRGGGRANKMAKSYCELSESDGEDRGSVAGPGVMRD</sequence>
<protein>
    <submittedName>
        <fullName evidence="2">Uncharacterized protein</fullName>
    </submittedName>
</protein>
<dbReference type="Proteomes" id="UP001255856">
    <property type="component" value="Unassembled WGS sequence"/>
</dbReference>